<gene>
    <name evidence="2" type="ORF">DY252_04105</name>
</gene>
<dbReference type="PANTHER" id="PTHR34219:SF5">
    <property type="entry name" value="BLR4505 PROTEIN"/>
    <property type="match status" value="1"/>
</dbReference>
<keyword evidence="1" id="KW-0812">Transmembrane</keyword>
<evidence type="ECO:0000313" key="3">
    <source>
        <dbReference type="Proteomes" id="UP000256971"/>
    </source>
</evidence>
<sequence length="406" mass="46433">MKFRQKLVLMHRYVGLVMAGFLIITGLSGVVLVWYNELDTLIIRLHSASPQPNTRQDDHHLALSPFELRTRTDRAFPDANVNWMMVDPPASRDLVLFYLDAKTRSDGTVVSLPYDEVFVDRYSGEIVGQRRWGDISQGVINLMPFLYRLHQSLVLGKLGTTLLGVISLLWLVDCFVGLYLTFPVRSRGLPSRFRQWKKAWKIRWMGGRYKMTFDLHRAGSVWAWIFLSMFALSSIAMTLENEVYRPVMSVFMDFQDTVPPSDRHVLPKKDTPEIGWERGFELASGYLDDLARDQGFMVLARERFAYYPDQNILKLMSRTSLDVNDTFGQTWVFIDASTGQEAGYQLPTGAAAGDTFTVWLTSLHIARIGGLPYRVLASFIGVLLVVVTVTGVLIWWRKRQSRGMTR</sequence>
<reference evidence="2 3" key="1">
    <citation type="submission" date="2018-08" db="EMBL/GenBank/DDBJ databases">
        <title>Complete genome sequence of type strain Thalassospira indica MCCC 1A01103T, isolated from isolated from deep seawater of the Indian Ocean.</title>
        <authorList>
            <person name="Liu Y."/>
        </authorList>
    </citation>
    <scope>NUCLEOTIDE SEQUENCE [LARGE SCALE GENOMIC DNA]</scope>
    <source>
        <strain evidence="2 3">PB8BT</strain>
    </source>
</reference>
<accession>A0ABN5NAJ8</accession>
<evidence type="ECO:0000313" key="2">
    <source>
        <dbReference type="EMBL" id="AXO13486.1"/>
    </source>
</evidence>
<dbReference type="PANTHER" id="PTHR34219">
    <property type="entry name" value="IRON-REGULATED INNER MEMBRANE PROTEIN-RELATED"/>
    <property type="match status" value="1"/>
</dbReference>
<proteinExistence type="predicted"/>
<feature type="transmembrane region" description="Helical" evidence="1">
    <location>
        <begin position="375"/>
        <end position="396"/>
    </location>
</feature>
<name>A0ABN5NAJ8_9PROT</name>
<evidence type="ECO:0000256" key="1">
    <source>
        <dbReference type="SAM" id="Phobius"/>
    </source>
</evidence>
<feature type="transmembrane region" description="Helical" evidence="1">
    <location>
        <begin position="12"/>
        <end position="35"/>
    </location>
</feature>
<dbReference type="Proteomes" id="UP000256971">
    <property type="component" value="Chromosome"/>
</dbReference>
<feature type="transmembrane region" description="Helical" evidence="1">
    <location>
        <begin position="162"/>
        <end position="182"/>
    </location>
</feature>
<dbReference type="Pfam" id="PF03929">
    <property type="entry name" value="PepSY_TM"/>
    <property type="match status" value="1"/>
</dbReference>
<organism evidence="2 3">
    <name type="scientific">Thalassospira indica</name>
    <dbReference type="NCBI Taxonomy" id="1891279"/>
    <lineage>
        <taxon>Bacteria</taxon>
        <taxon>Pseudomonadati</taxon>
        <taxon>Pseudomonadota</taxon>
        <taxon>Alphaproteobacteria</taxon>
        <taxon>Rhodospirillales</taxon>
        <taxon>Thalassospiraceae</taxon>
        <taxon>Thalassospira</taxon>
    </lineage>
</organism>
<keyword evidence="1" id="KW-0472">Membrane</keyword>
<keyword evidence="1" id="KW-1133">Transmembrane helix</keyword>
<keyword evidence="3" id="KW-1185">Reference proteome</keyword>
<protein>
    <submittedName>
        <fullName evidence="2">PepSY domain-containing protein</fullName>
    </submittedName>
</protein>
<dbReference type="InterPro" id="IPR005625">
    <property type="entry name" value="PepSY-ass_TM"/>
</dbReference>
<feature type="transmembrane region" description="Helical" evidence="1">
    <location>
        <begin position="221"/>
        <end position="239"/>
    </location>
</feature>
<dbReference type="EMBL" id="CP031555">
    <property type="protein sequence ID" value="AXO13486.1"/>
    <property type="molecule type" value="Genomic_DNA"/>
</dbReference>